<dbReference type="InterPro" id="IPR045738">
    <property type="entry name" value="DUF6088"/>
</dbReference>
<keyword evidence="2" id="KW-1185">Reference proteome</keyword>
<dbReference type="RefSeq" id="WP_167228152.1">
    <property type="nucleotide sequence ID" value="NZ_JAAQPH010000017.1"/>
</dbReference>
<evidence type="ECO:0000313" key="1">
    <source>
        <dbReference type="EMBL" id="NIA70994.1"/>
    </source>
</evidence>
<reference evidence="1" key="1">
    <citation type="submission" date="2020-03" db="EMBL/GenBank/DDBJ databases">
        <title>Genome of Pelagibius litoralis DSM 21314T.</title>
        <authorList>
            <person name="Wang G."/>
        </authorList>
    </citation>
    <scope>NUCLEOTIDE SEQUENCE</scope>
    <source>
        <strain evidence="1">DSM 21314</strain>
    </source>
</reference>
<dbReference type="EMBL" id="JAAQPH010000017">
    <property type="protein sequence ID" value="NIA70994.1"/>
    <property type="molecule type" value="Genomic_DNA"/>
</dbReference>
<dbReference type="Pfam" id="PF19570">
    <property type="entry name" value="DUF6088"/>
    <property type="match status" value="1"/>
</dbReference>
<protein>
    <submittedName>
        <fullName evidence="1">Type IV toxin-antitoxin system AbiEi family antitoxin domain-containing protein</fullName>
    </submittedName>
</protein>
<sequence length="198" mass="21335">MGVSEKILAYVKTLPEGTAVTAKELLQFGSRAAVDQALTRLGRSGALIRVFRGIYVAPVESRYGTRPPSPHAVAKSLAHVWGEPVEPHGAAAANRLGLTSQVPVRPVYVTSGRARKLRLGGQRLDIQHVPKWQMQMANRPAGQAIRALAWLGESHASTALFELKSKLPAEEWQALMSARAALPSWMAKAVSEVMVGAN</sequence>
<organism evidence="1 2">
    <name type="scientific">Pelagibius litoralis</name>
    <dbReference type="NCBI Taxonomy" id="374515"/>
    <lineage>
        <taxon>Bacteria</taxon>
        <taxon>Pseudomonadati</taxon>
        <taxon>Pseudomonadota</taxon>
        <taxon>Alphaproteobacteria</taxon>
        <taxon>Rhodospirillales</taxon>
        <taxon>Rhodovibrionaceae</taxon>
        <taxon>Pelagibius</taxon>
    </lineage>
</organism>
<evidence type="ECO:0000313" key="2">
    <source>
        <dbReference type="Proteomes" id="UP000761264"/>
    </source>
</evidence>
<name>A0A967KCQ2_9PROT</name>
<dbReference type="Proteomes" id="UP000761264">
    <property type="component" value="Unassembled WGS sequence"/>
</dbReference>
<dbReference type="AlphaFoldDB" id="A0A967KCQ2"/>
<accession>A0A967KCQ2</accession>
<gene>
    <name evidence="1" type="ORF">HBA54_20550</name>
</gene>
<proteinExistence type="predicted"/>
<comment type="caution">
    <text evidence="1">The sequence shown here is derived from an EMBL/GenBank/DDBJ whole genome shotgun (WGS) entry which is preliminary data.</text>
</comment>